<name>A0A4V5PJY1_9BURK</name>
<evidence type="ECO:0000313" key="8">
    <source>
        <dbReference type="EMBL" id="TKC85940.1"/>
    </source>
</evidence>
<comment type="similarity">
    <text evidence="2 6">Belongs to the class-I pyridoxal-phosphate-dependent aminotransferase family.</text>
</comment>
<dbReference type="AlphaFoldDB" id="A0A4V5PJY1"/>
<comment type="cofactor">
    <cofactor evidence="1 6">
        <name>pyridoxal 5'-phosphate</name>
        <dbReference type="ChEBI" id="CHEBI:597326"/>
    </cofactor>
</comment>
<comment type="caution">
    <text evidence="8">The sequence shown here is derived from an EMBL/GenBank/DDBJ whole genome shotgun (WGS) entry which is preliminary data.</text>
</comment>
<dbReference type="PROSITE" id="PS00105">
    <property type="entry name" value="AA_TRANSFER_CLASS_1"/>
    <property type="match status" value="1"/>
</dbReference>
<evidence type="ECO:0000256" key="2">
    <source>
        <dbReference type="ARBA" id="ARBA00007441"/>
    </source>
</evidence>
<evidence type="ECO:0000256" key="4">
    <source>
        <dbReference type="ARBA" id="ARBA00022679"/>
    </source>
</evidence>
<dbReference type="EMBL" id="SWJE01000012">
    <property type="protein sequence ID" value="TKC85940.1"/>
    <property type="molecule type" value="Genomic_DNA"/>
</dbReference>
<dbReference type="InterPro" id="IPR015421">
    <property type="entry name" value="PyrdxlP-dep_Trfase_major"/>
</dbReference>
<organism evidence="8 9">
    <name type="scientific">Trinickia terrae</name>
    <dbReference type="NCBI Taxonomy" id="2571161"/>
    <lineage>
        <taxon>Bacteria</taxon>
        <taxon>Pseudomonadati</taxon>
        <taxon>Pseudomonadota</taxon>
        <taxon>Betaproteobacteria</taxon>
        <taxon>Burkholderiales</taxon>
        <taxon>Burkholderiaceae</taxon>
        <taxon>Trinickia</taxon>
    </lineage>
</organism>
<sequence>MNGDVQGLQRLNAHLSKAQPSATYRMMDRVAARRASGAKVISLSAGEPDFDTPAHICDAAIDAIRAGHTRYTQVAGMRSLREAVAAKFRRENGLDVAWEDTIVCSGGKQVIYNALAATLNEGDEVIVPAPYWVSYPEMVQLCGAKPSVVTCGGDSGFKLTPKALADALGPRTRWVILNSPSNPTGAVYARDELAALAEVLLAHPHVLILSDDIYEHLIFDGATFHTIAQVEPRLMPRTLTMNGVSKAYAMTGWRIGYGTGPRWLLNAMEKLQGQQTSGASAISQHAALAALTGSPQFIREAASVFERRRDLMVELLNQAPGLACARPGGAFYAFASCKDLIGRTTPAGTRLDDDEAVAGALLDEAGVAVVQGSAFGLGPYIRVAYALDDEALADACRAIHRFCESLSVGE</sequence>
<dbReference type="FunFam" id="3.40.640.10:FF:000033">
    <property type="entry name" value="Aspartate aminotransferase"/>
    <property type="match status" value="1"/>
</dbReference>
<keyword evidence="5" id="KW-0663">Pyridoxal phosphate</keyword>
<evidence type="ECO:0000313" key="9">
    <source>
        <dbReference type="Proteomes" id="UP000305539"/>
    </source>
</evidence>
<evidence type="ECO:0000256" key="3">
    <source>
        <dbReference type="ARBA" id="ARBA00022576"/>
    </source>
</evidence>
<dbReference type="InterPro" id="IPR015424">
    <property type="entry name" value="PyrdxlP-dep_Trfase"/>
</dbReference>
<dbReference type="EC" id="2.6.1.-" evidence="6"/>
<dbReference type="GO" id="GO:0030170">
    <property type="term" value="F:pyridoxal phosphate binding"/>
    <property type="evidence" value="ECO:0007669"/>
    <property type="project" value="InterPro"/>
</dbReference>
<evidence type="ECO:0000259" key="7">
    <source>
        <dbReference type="Pfam" id="PF00155"/>
    </source>
</evidence>
<protein>
    <recommendedName>
        <fullName evidence="6">Aminotransferase</fullName>
        <ecNumber evidence="6">2.6.1.-</ecNumber>
    </recommendedName>
</protein>
<keyword evidence="9" id="KW-1185">Reference proteome</keyword>
<dbReference type="CDD" id="cd00609">
    <property type="entry name" value="AAT_like"/>
    <property type="match status" value="1"/>
</dbReference>
<dbReference type="InterPro" id="IPR004838">
    <property type="entry name" value="NHTrfase_class1_PyrdxlP-BS"/>
</dbReference>
<keyword evidence="4 6" id="KW-0808">Transferase</keyword>
<evidence type="ECO:0000256" key="6">
    <source>
        <dbReference type="RuleBase" id="RU000481"/>
    </source>
</evidence>
<dbReference type="Gene3D" id="3.40.640.10">
    <property type="entry name" value="Type I PLP-dependent aspartate aminotransferase-like (Major domain)"/>
    <property type="match status" value="1"/>
</dbReference>
<dbReference type="GO" id="GO:0006520">
    <property type="term" value="P:amino acid metabolic process"/>
    <property type="evidence" value="ECO:0007669"/>
    <property type="project" value="InterPro"/>
</dbReference>
<evidence type="ECO:0000256" key="1">
    <source>
        <dbReference type="ARBA" id="ARBA00001933"/>
    </source>
</evidence>
<reference evidence="8 9" key="1">
    <citation type="submission" date="2019-04" db="EMBL/GenBank/DDBJ databases">
        <title>Trinickia sp. 7GSK02, isolated from subtropical forest soil.</title>
        <authorList>
            <person name="Gao Z.-H."/>
            <person name="Qiu L.-H."/>
        </authorList>
    </citation>
    <scope>NUCLEOTIDE SEQUENCE [LARGE SCALE GENOMIC DNA]</scope>
    <source>
        <strain evidence="8 9">7GSK02</strain>
    </source>
</reference>
<proteinExistence type="inferred from homology"/>
<dbReference type="InterPro" id="IPR015422">
    <property type="entry name" value="PyrdxlP-dep_Trfase_small"/>
</dbReference>
<dbReference type="PANTHER" id="PTHR46383">
    <property type="entry name" value="ASPARTATE AMINOTRANSFERASE"/>
    <property type="match status" value="1"/>
</dbReference>
<dbReference type="InterPro" id="IPR050596">
    <property type="entry name" value="AspAT/PAT-like"/>
</dbReference>
<keyword evidence="3 6" id="KW-0032">Aminotransferase</keyword>
<dbReference type="GO" id="GO:0008483">
    <property type="term" value="F:transaminase activity"/>
    <property type="evidence" value="ECO:0007669"/>
    <property type="project" value="UniProtKB-KW"/>
</dbReference>
<evidence type="ECO:0000256" key="5">
    <source>
        <dbReference type="ARBA" id="ARBA00022898"/>
    </source>
</evidence>
<feature type="domain" description="Aminotransferase class I/classII large" evidence="7">
    <location>
        <begin position="39"/>
        <end position="399"/>
    </location>
</feature>
<dbReference type="InterPro" id="IPR004839">
    <property type="entry name" value="Aminotransferase_I/II_large"/>
</dbReference>
<dbReference type="Proteomes" id="UP000305539">
    <property type="component" value="Unassembled WGS sequence"/>
</dbReference>
<dbReference type="OrthoDB" id="9803354at2"/>
<accession>A0A4V5PJY1</accession>
<dbReference type="PANTHER" id="PTHR46383:SF1">
    <property type="entry name" value="ASPARTATE AMINOTRANSFERASE"/>
    <property type="match status" value="1"/>
</dbReference>
<dbReference type="SUPFAM" id="SSF53383">
    <property type="entry name" value="PLP-dependent transferases"/>
    <property type="match status" value="1"/>
</dbReference>
<dbReference type="Gene3D" id="3.90.1150.10">
    <property type="entry name" value="Aspartate Aminotransferase, domain 1"/>
    <property type="match status" value="1"/>
</dbReference>
<gene>
    <name evidence="8" type="ORF">FAZ69_21715</name>
</gene>
<dbReference type="Pfam" id="PF00155">
    <property type="entry name" value="Aminotran_1_2"/>
    <property type="match status" value="1"/>
</dbReference>
<dbReference type="RefSeq" id="WP_136897157.1">
    <property type="nucleotide sequence ID" value="NZ_SWJE01000012.1"/>
</dbReference>